<dbReference type="Gene3D" id="1.20.900.10">
    <property type="entry name" value="Dbl homology (DH) domain"/>
    <property type="match status" value="1"/>
</dbReference>
<dbReference type="PANTHER" id="PTHR45818">
    <property type="entry name" value="PROTEIN VAV"/>
    <property type="match status" value="1"/>
</dbReference>
<accession>A0ABQ8LL98</accession>
<protein>
    <submittedName>
        <fullName evidence="2">Guanine nucleotide exchange factor VAV2</fullName>
    </submittedName>
</protein>
<dbReference type="Pfam" id="PF00621">
    <property type="entry name" value="RhoGEF"/>
    <property type="match status" value="1"/>
</dbReference>
<dbReference type="Proteomes" id="UP000830375">
    <property type="component" value="Unassembled WGS sequence"/>
</dbReference>
<feature type="domain" description="DH" evidence="1">
    <location>
        <begin position="95"/>
        <end position="179"/>
    </location>
</feature>
<dbReference type="InterPro" id="IPR035899">
    <property type="entry name" value="DBL_dom_sf"/>
</dbReference>
<name>A0ABQ8LL98_LABRO</name>
<organism evidence="2 3">
    <name type="scientific">Labeo rohita</name>
    <name type="common">Indian major carp</name>
    <name type="synonym">Cyprinus rohita</name>
    <dbReference type="NCBI Taxonomy" id="84645"/>
    <lineage>
        <taxon>Eukaryota</taxon>
        <taxon>Metazoa</taxon>
        <taxon>Chordata</taxon>
        <taxon>Craniata</taxon>
        <taxon>Vertebrata</taxon>
        <taxon>Euteleostomi</taxon>
        <taxon>Actinopterygii</taxon>
        <taxon>Neopterygii</taxon>
        <taxon>Teleostei</taxon>
        <taxon>Ostariophysi</taxon>
        <taxon>Cypriniformes</taxon>
        <taxon>Cyprinidae</taxon>
        <taxon>Labeoninae</taxon>
        <taxon>Labeonini</taxon>
        <taxon>Labeo</taxon>
    </lineage>
</organism>
<comment type="caution">
    <text evidence="2">The sequence shown here is derived from an EMBL/GenBank/DDBJ whole genome shotgun (WGS) entry which is preliminary data.</text>
</comment>
<reference evidence="2 3" key="1">
    <citation type="submission" date="2022-01" db="EMBL/GenBank/DDBJ databases">
        <title>A high-quality chromosome-level genome assembly of rohu carp, Labeo rohita.</title>
        <authorList>
            <person name="Arick M.A. II"/>
            <person name="Hsu C.-Y."/>
            <person name="Magbanua Z."/>
            <person name="Pechanova O."/>
            <person name="Grover C."/>
            <person name="Miller E."/>
            <person name="Thrash A."/>
            <person name="Ezzel L."/>
            <person name="Alam S."/>
            <person name="Benzie J."/>
            <person name="Hamilton M."/>
            <person name="Karsi A."/>
            <person name="Lawrence M.L."/>
            <person name="Peterson D.G."/>
        </authorList>
    </citation>
    <scope>NUCLEOTIDE SEQUENCE [LARGE SCALE GENOMIC DNA]</scope>
    <source>
        <strain evidence="3">BAU-BD-2019</strain>
        <tissue evidence="2">Blood</tissue>
    </source>
</reference>
<gene>
    <name evidence="2" type="ORF">H4Q32_019534</name>
</gene>
<sequence length="179" mass="20668">MCSDEWHCCVLRALSMSDKHIHKAANCVKSVKILFFFLRSEHDVGEDDIYDCVPCEDDGDDIYEDIIKVEVRQPMVSEPPYGRRSLKMGMTEDDKRNCCLVEIQETEAKYYKTLEDIEKNYMIPLKQVLTSQDMEAIFVNLEDIIKVHFALLRAIDQTMMSGGNGLGKIFLDFKERSVP</sequence>
<evidence type="ECO:0000313" key="2">
    <source>
        <dbReference type="EMBL" id="KAI2651442.1"/>
    </source>
</evidence>
<dbReference type="PANTHER" id="PTHR45818:SF4">
    <property type="entry name" value="GUANINE NUCLEOTIDE EXCHANGE FACTOR VAV2"/>
    <property type="match status" value="1"/>
</dbReference>
<dbReference type="PROSITE" id="PS50010">
    <property type="entry name" value="DH_2"/>
    <property type="match status" value="1"/>
</dbReference>
<proteinExistence type="predicted"/>
<evidence type="ECO:0000259" key="1">
    <source>
        <dbReference type="PROSITE" id="PS50010"/>
    </source>
</evidence>
<keyword evidence="3" id="KW-1185">Reference proteome</keyword>
<evidence type="ECO:0000313" key="3">
    <source>
        <dbReference type="Proteomes" id="UP000830375"/>
    </source>
</evidence>
<dbReference type="EMBL" id="JACTAM010000021">
    <property type="protein sequence ID" value="KAI2651442.1"/>
    <property type="molecule type" value="Genomic_DNA"/>
</dbReference>
<dbReference type="InterPro" id="IPR000219">
    <property type="entry name" value="DH_dom"/>
</dbReference>
<dbReference type="SUPFAM" id="SSF48065">
    <property type="entry name" value="DBL homology domain (DH-domain)"/>
    <property type="match status" value="1"/>
</dbReference>